<dbReference type="GO" id="GO:0006465">
    <property type="term" value="P:signal peptide processing"/>
    <property type="evidence" value="ECO:0007669"/>
    <property type="project" value="InterPro"/>
</dbReference>
<keyword evidence="8" id="KW-0812">Transmembrane</keyword>
<accession>A0AAX1M5S9</accession>
<dbReference type="InterPro" id="IPR002142">
    <property type="entry name" value="Peptidase_S49"/>
</dbReference>
<dbReference type="SUPFAM" id="SSF52096">
    <property type="entry name" value="ClpP/crotonase"/>
    <property type="match status" value="2"/>
</dbReference>
<evidence type="ECO:0000256" key="6">
    <source>
        <dbReference type="ARBA" id="ARBA00023136"/>
    </source>
</evidence>
<dbReference type="PIRSF" id="PIRSF001217">
    <property type="entry name" value="Protease_4_SppA"/>
    <property type="match status" value="1"/>
</dbReference>
<dbReference type="CDD" id="cd07018">
    <property type="entry name" value="S49_SppA_67K_type"/>
    <property type="match status" value="1"/>
</dbReference>
<dbReference type="NCBIfam" id="TIGR00705">
    <property type="entry name" value="SppA_67K"/>
    <property type="match status" value="1"/>
</dbReference>
<dbReference type="InterPro" id="IPR004634">
    <property type="entry name" value="Pept_S49_pIV"/>
</dbReference>
<keyword evidence="6 8" id="KW-0472">Membrane</keyword>
<organism evidence="10 11">
    <name type="scientific">Glaesserella parasuis</name>
    <name type="common">Haemophilus parasuis</name>
    <dbReference type="NCBI Taxonomy" id="738"/>
    <lineage>
        <taxon>Bacteria</taxon>
        <taxon>Pseudomonadati</taxon>
        <taxon>Pseudomonadota</taxon>
        <taxon>Gammaproteobacteria</taxon>
        <taxon>Pasteurellales</taxon>
        <taxon>Pasteurellaceae</taxon>
        <taxon>Glaesserella</taxon>
    </lineage>
</organism>
<dbReference type="Pfam" id="PF01343">
    <property type="entry name" value="Peptidase_S49"/>
    <property type="match status" value="2"/>
</dbReference>
<dbReference type="Proteomes" id="UP000662736">
    <property type="component" value="Chromosome"/>
</dbReference>
<evidence type="ECO:0000256" key="2">
    <source>
        <dbReference type="ARBA" id="ARBA00008683"/>
    </source>
</evidence>
<evidence type="ECO:0000256" key="5">
    <source>
        <dbReference type="ARBA" id="ARBA00022825"/>
    </source>
</evidence>
<proteinExistence type="inferred from homology"/>
<evidence type="ECO:0000256" key="8">
    <source>
        <dbReference type="SAM" id="Phobius"/>
    </source>
</evidence>
<dbReference type="CDD" id="cd07023">
    <property type="entry name" value="S49_Sppa_N_C"/>
    <property type="match status" value="1"/>
</dbReference>
<evidence type="ECO:0000256" key="3">
    <source>
        <dbReference type="ARBA" id="ARBA00022670"/>
    </source>
</evidence>
<feature type="active site" description="Proton donor/acceptor" evidence="7">
    <location>
        <position position="206"/>
    </location>
</feature>
<keyword evidence="8" id="KW-1133">Transmembrane helix</keyword>
<dbReference type="GO" id="GO:0008236">
    <property type="term" value="F:serine-type peptidase activity"/>
    <property type="evidence" value="ECO:0007669"/>
    <property type="project" value="UniProtKB-KW"/>
</dbReference>
<keyword evidence="4" id="KW-0378">Hydrolase</keyword>
<gene>
    <name evidence="10" type="primary">sppA</name>
    <name evidence="10" type="ORF">J1G54_02560</name>
</gene>
<dbReference type="AlphaFoldDB" id="A0AAX1M5S9"/>
<evidence type="ECO:0000313" key="11">
    <source>
        <dbReference type="Proteomes" id="UP000662736"/>
    </source>
</evidence>
<evidence type="ECO:0000256" key="7">
    <source>
        <dbReference type="PIRSR" id="PIRSR001217-1"/>
    </source>
</evidence>
<feature type="domain" description="Peptidase S49" evidence="9">
    <location>
        <begin position="138"/>
        <end position="285"/>
    </location>
</feature>
<feature type="active site" description="Nucleophile" evidence="7">
    <location>
        <position position="409"/>
    </location>
</feature>
<keyword evidence="5" id="KW-0720">Serine protease</keyword>
<feature type="transmembrane region" description="Helical" evidence="8">
    <location>
        <begin position="18"/>
        <end position="39"/>
    </location>
</feature>
<dbReference type="EMBL" id="CP071491">
    <property type="protein sequence ID" value="QSX17449.1"/>
    <property type="molecule type" value="Genomic_DNA"/>
</dbReference>
<dbReference type="GO" id="GO:0016020">
    <property type="term" value="C:membrane"/>
    <property type="evidence" value="ECO:0007669"/>
    <property type="project" value="UniProtKB-SubCell"/>
</dbReference>
<dbReference type="InterPro" id="IPR047217">
    <property type="entry name" value="S49_SppA_67K_type_N"/>
</dbReference>
<dbReference type="NCBIfam" id="TIGR00706">
    <property type="entry name" value="SppA_dom"/>
    <property type="match status" value="1"/>
</dbReference>
<keyword evidence="3" id="KW-0645">Protease</keyword>
<dbReference type="PANTHER" id="PTHR33209">
    <property type="entry name" value="PROTEASE 4"/>
    <property type="match status" value="1"/>
</dbReference>
<evidence type="ECO:0000256" key="1">
    <source>
        <dbReference type="ARBA" id="ARBA00004370"/>
    </source>
</evidence>
<protein>
    <submittedName>
        <fullName evidence="10">Signal peptide peptidase SppA</fullName>
    </submittedName>
</protein>
<evidence type="ECO:0000313" key="10">
    <source>
        <dbReference type="EMBL" id="QSX17449.1"/>
    </source>
</evidence>
<dbReference type="RefSeq" id="WP_160413876.1">
    <property type="nucleotide sequence ID" value="NZ_CP049089.1"/>
</dbReference>
<dbReference type="InterPro" id="IPR047272">
    <property type="entry name" value="S49_SppA_C"/>
</dbReference>
<dbReference type="InterPro" id="IPR004635">
    <property type="entry name" value="Pept_S49_SppA"/>
</dbReference>
<dbReference type="Gene3D" id="3.90.226.10">
    <property type="entry name" value="2-enoyl-CoA Hydratase, Chain A, domain 1"/>
    <property type="match status" value="3"/>
</dbReference>
<comment type="subcellular location">
    <subcellularLocation>
        <location evidence="1">Membrane</location>
    </subcellularLocation>
</comment>
<name>A0AAX1M5S9_GLAPU</name>
<sequence>MLHLLKGAYRLFRCIREFVISLVFILFVMLVGFAFMALWSSDAANSKTPVEFSKGALLLNLDGYLADNHDEFSDFNRFLRSELGGSNEPIKISTFDVVRAIKKAQYDEKITGLVLDLSYFEGGDIPSLTFVGKEIERFKQSNKPVIAIGEGYSQQQYYIASYADKIYLNKAGFVDLHGLNYSTLYFKSLLDKIEVVPHIFRVGTYKSAVEPFLRDDMSAEARQNAQLWLSQLWANFSSAIAKNRQIDANTIVPEANRLIAQYKAVKGDDAQYALMQKWVTDVATHRQIRLDLIEQFGEDQDGNYNHIDFFDYSLSLSDRFNVVGKDKIAIVNVEGAIVLGESDDEVAGSDTIVKLLRKAREDDEVRGVVLRINSPGGSAMASELIRQEVEDLQQVGKPVVASMGGMAASGGYWIAATSDKIIASPTTLTGSIGIFGLAVSFEKTAKKLGVSEDGVSTSPFAKQTALKPLSKEQSELIQISIENGYNRFLELVSKGRKMSKGDVDKVAQGQVWLGESAFEKGLVDELGDFDDAYHALTILINEKRKTKGEAEIERFSTQWLIDESDDLMSQVMRDFKLQLQLKAVEWLNLPLPQQTQQQLGMLARFNDPKQSYLYCLNCGSVK</sequence>
<feature type="domain" description="Peptidase S49" evidence="9">
    <location>
        <begin position="393"/>
        <end position="538"/>
    </location>
</feature>
<reference evidence="10" key="1">
    <citation type="submission" date="2021-03" db="EMBL/GenBank/DDBJ databases">
        <title>Characterization of a novel Integrative Conjugative Element in Glaesserella parasuis.</title>
        <authorList>
            <person name="Hu G."/>
            <person name="Sun H."/>
        </authorList>
    </citation>
    <scope>NUCLEOTIDE SEQUENCE</scope>
    <source>
        <strain evidence="10">GHP1807</strain>
    </source>
</reference>
<dbReference type="PANTHER" id="PTHR33209:SF1">
    <property type="entry name" value="PEPTIDASE S49 DOMAIN-CONTAINING PROTEIN"/>
    <property type="match status" value="1"/>
</dbReference>
<dbReference type="Gene3D" id="6.20.330.10">
    <property type="match status" value="1"/>
</dbReference>
<evidence type="ECO:0000259" key="9">
    <source>
        <dbReference type="Pfam" id="PF01343"/>
    </source>
</evidence>
<dbReference type="InterPro" id="IPR029045">
    <property type="entry name" value="ClpP/crotonase-like_dom_sf"/>
</dbReference>
<evidence type="ECO:0000256" key="4">
    <source>
        <dbReference type="ARBA" id="ARBA00022801"/>
    </source>
</evidence>
<comment type="similarity">
    <text evidence="2">Belongs to the peptidase S49 family.</text>
</comment>